<feature type="signal peptide" evidence="8">
    <location>
        <begin position="1"/>
        <end position="30"/>
    </location>
</feature>
<keyword evidence="5 6" id="KW-0449">Lipoprotein</keyword>
<dbReference type="CDD" id="cd13597">
    <property type="entry name" value="PBP2_lipoprotein_Tp32"/>
    <property type="match status" value="1"/>
</dbReference>
<evidence type="ECO:0000313" key="9">
    <source>
        <dbReference type="EMBL" id="GGH78725.1"/>
    </source>
</evidence>
<evidence type="ECO:0000256" key="1">
    <source>
        <dbReference type="ARBA" id="ARBA00004635"/>
    </source>
</evidence>
<keyword evidence="4" id="KW-0564">Palmitate</keyword>
<evidence type="ECO:0000256" key="8">
    <source>
        <dbReference type="SAM" id="SignalP"/>
    </source>
</evidence>
<dbReference type="InterPro" id="IPR004872">
    <property type="entry name" value="Lipoprotein_NlpA"/>
</dbReference>
<dbReference type="PANTHER" id="PTHR30429:SF0">
    <property type="entry name" value="METHIONINE-BINDING LIPOPROTEIN METQ"/>
    <property type="match status" value="1"/>
</dbReference>
<comment type="similarity">
    <text evidence="6">Belongs to the nlpA lipoprotein family.</text>
</comment>
<dbReference type="EMBL" id="BMDD01000003">
    <property type="protein sequence ID" value="GGH78725.1"/>
    <property type="molecule type" value="Genomic_DNA"/>
</dbReference>
<evidence type="ECO:0000256" key="4">
    <source>
        <dbReference type="ARBA" id="ARBA00023139"/>
    </source>
</evidence>
<name>A0ABQ1ZU38_9BACL</name>
<feature type="region of interest" description="Disordered" evidence="7">
    <location>
        <begin position="23"/>
        <end position="43"/>
    </location>
</feature>
<keyword evidence="2 8" id="KW-0732">Signal</keyword>
<dbReference type="Gene3D" id="3.40.190.10">
    <property type="entry name" value="Periplasmic binding protein-like II"/>
    <property type="match status" value="2"/>
</dbReference>
<evidence type="ECO:0000256" key="6">
    <source>
        <dbReference type="PIRNR" id="PIRNR002854"/>
    </source>
</evidence>
<dbReference type="PANTHER" id="PTHR30429">
    <property type="entry name" value="D-METHIONINE-BINDING LIPOPROTEIN METQ"/>
    <property type="match status" value="1"/>
</dbReference>
<dbReference type="Pfam" id="PF03180">
    <property type="entry name" value="Lipoprotein_9"/>
    <property type="match status" value="1"/>
</dbReference>
<protein>
    <recommendedName>
        <fullName evidence="6">Lipoprotein</fullName>
    </recommendedName>
</protein>
<accession>A0ABQ1ZU38</accession>
<comment type="caution">
    <text evidence="9">The sequence shown here is derived from an EMBL/GenBank/DDBJ whole genome shotgun (WGS) entry which is preliminary data.</text>
</comment>
<organism evidence="9 10">
    <name type="scientific">Saccharibacillus endophyticus</name>
    <dbReference type="NCBI Taxonomy" id="2060666"/>
    <lineage>
        <taxon>Bacteria</taxon>
        <taxon>Bacillati</taxon>
        <taxon>Bacillota</taxon>
        <taxon>Bacilli</taxon>
        <taxon>Bacillales</taxon>
        <taxon>Paenibacillaceae</taxon>
        <taxon>Saccharibacillus</taxon>
    </lineage>
</organism>
<gene>
    <name evidence="9" type="ORF">GCM10007362_24440</name>
</gene>
<dbReference type="RefSeq" id="WP_172243681.1">
    <property type="nucleotide sequence ID" value="NZ_BMDD01000003.1"/>
</dbReference>
<sequence length="284" mass="30515">MKKWTFAVLTMALVLLLAACGNSSSTSNTAATGSTDTGTTETAAEPVTLKVGASPNPHAQILEHIKPALEAEGVNLEIVEFTDYILPNTQLNEKELDANFFQHQPYLDDQNSKQGTDLVGVAKVHVEPFGAYSKKITSIDELQDGATVAIPNDPTNGGRALLLLEKQGLIKLKADAGITATVGDIEENSKNLEFIEIEAAALPRQLDEVDLALINTNYALEAGLVPTEDALFIEDADSPYANLLVTRQDNKDSDAIKKLVAALTSDDTKKFIEDEYKGSIVPAF</sequence>
<evidence type="ECO:0000313" key="10">
    <source>
        <dbReference type="Proteomes" id="UP000605427"/>
    </source>
</evidence>
<comment type="subcellular location">
    <subcellularLocation>
        <location evidence="1">Membrane</location>
        <topology evidence="1">Lipid-anchor</topology>
    </subcellularLocation>
</comment>
<keyword evidence="10" id="KW-1185">Reference proteome</keyword>
<dbReference type="PIRSF" id="PIRSF002854">
    <property type="entry name" value="MetQ"/>
    <property type="match status" value="1"/>
</dbReference>
<feature type="chain" id="PRO_5046690286" description="Lipoprotein" evidence="8">
    <location>
        <begin position="31"/>
        <end position="284"/>
    </location>
</feature>
<evidence type="ECO:0000256" key="7">
    <source>
        <dbReference type="SAM" id="MobiDB-lite"/>
    </source>
</evidence>
<evidence type="ECO:0000256" key="2">
    <source>
        <dbReference type="ARBA" id="ARBA00022729"/>
    </source>
</evidence>
<dbReference type="PROSITE" id="PS51257">
    <property type="entry name" value="PROKAR_LIPOPROTEIN"/>
    <property type="match status" value="1"/>
</dbReference>
<dbReference type="NCBIfam" id="TIGR00363">
    <property type="entry name" value="MetQ/NlpA family lipoprotein"/>
    <property type="match status" value="1"/>
</dbReference>
<dbReference type="SUPFAM" id="SSF53850">
    <property type="entry name" value="Periplasmic binding protein-like II"/>
    <property type="match status" value="1"/>
</dbReference>
<keyword evidence="3" id="KW-0472">Membrane</keyword>
<dbReference type="Proteomes" id="UP000605427">
    <property type="component" value="Unassembled WGS sequence"/>
</dbReference>
<evidence type="ECO:0000256" key="3">
    <source>
        <dbReference type="ARBA" id="ARBA00023136"/>
    </source>
</evidence>
<evidence type="ECO:0000256" key="5">
    <source>
        <dbReference type="ARBA" id="ARBA00023288"/>
    </source>
</evidence>
<reference evidence="10" key="1">
    <citation type="journal article" date="2019" name="Int. J. Syst. Evol. Microbiol.">
        <title>The Global Catalogue of Microorganisms (GCM) 10K type strain sequencing project: providing services to taxonomists for standard genome sequencing and annotation.</title>
        <authorList>
            <consortium name="The Broad Institute Genomics Platform"/>
            <consortium name="The Broad Institute Genome Sequencing Center for Infectious Disease"/>
            <person name="Wu L."/>
            <person name="Ma J."/>
        </authorList>
    </citation>
    <scope>NUCLEOTIDE SEQUENCE [LARGE SCALE GENOMIC DNA]</scope>
    <source>
        <strain evidence="10">CCM 8702</strain>
    </source>
</reference>
<proteinExistence type="inferred from homology"/>